<name>A8SE91_9FIRM</name>
<proteinExistence type="predicted"/>
<dbReference type="PANTHER" id="PTHR42783">
    <property type="entry name" value="GLUTAMATE SYNTHASE [NADPH] SMALL CHAIN"/>
    <property type="match status" value="1"/>
</dbReference>
<reference evidence="2 3" key="2">
    <citation type="submission" date="2007-09" db="EMBL/GenBank/DDBJ databases">
        <authorList>
            <person name="Fulton L."/>
            <person name="Clifton S."/>
            <person name="Fulton B."/>
            <person name="Xu J."/>
            <person name="Minx P."/>
            <person name="Pepin K.H."/>
            <person name="Johnson M."/>
            <person name="Thiruvilangam P."/>
            <person name="Bhonagiri V."/>
            <person name="Nash W.E."/>
            <person name="Mardis E.R."/>
            <person name="Wilson R.K."/>
        </authorList>
    </citation>
    <scope>NUCLEOTIDE SEQUENCE [LARGE SCALE GENOMIC DNA]</scope>
    <source>
        <strain evidence="2 3">M21/2</strain>
    </source>
</reference>
<dbReference type="InterPro" id="IPR017896">
    <property type="entry name" value="4Fe4S_Fe-S-bd"/>
</dbReference>
<dbReference type="Gene3D" id="3.50.50.60">
    <property type="entry name" value="FAD/NAD(P)-binding domain"/>
    <property type="match status" value="2"/>
</dbReference>
<sequence>MIKAMQCWIQQACKKRLSPQGKHKEEPMALHVLDEANRCLGCKKPMCQEGCPIHTNIPEVIRLLKANQMDDAGRMLFENNPLTTVCSLVCNHEKQCEGHCIRNRMPSHDPVHFSIIEDYISTTYANKMTAGPAPKNGMKAAVVGSGPAGLTIAVLLARWGYDVTIFDARDKIGGVMRYGIPNYRLPDSVLDDFQYRHLELKGIKVRPNTTIGKTITIDDLFRDGYKSVFIGAGLWKANAMHIKGESLGNVAFGIDYLANSKAFRLGDDVAVIGVGNSAMDCARTAIRNGARHVTCYARRDESCISASEYEVSYAKLEGVGFRFCKAPVEIRENGLICRDTVKGEDGKFTQVEGSETFYPHTGVIVSVSQGSESNLVKTTTGIETNQKGLLSVSEDGRTTREGVFAGGDAVMGARTVVEAVAVAKKVAVAMDEYMKSLPADTAADPYADIPVFQTPTSDVLAKQQL</sequence>
<dbReference type="Proteomes" id="UP000005945">
    <property type="component" value="Unassembled WGS sequence"/>
</dbReference>
<dbReference type="Pfam" id="PF14691">
    <property type="entry name" value="Fer4_20"/>
    <property type="match status" value="1"/>
</dbReference>
<evidence type="ECO:0000313" key="2">
    <source>
        <dbReference type="EMBL" id="EDP21135.1"/>
    </source>
</evidence>
<dbReference type="GO" id="GO:0051536">
    <property type="term" value="F:iron-sulfur cluster binding"/>
    <property type="evidence" value="ECO:0007669"/>
    <property type="project" value="InterPro"/>
</dbReference>
<dbReference type="InterPro" id="IPR028261">
    <property type="entry name" value="DPD_II"/>
</dbReference>
<reference evidence="2 3" key="1">
    <citation type="submission" date="2007-09" db="EMBL/GenBank/DDBJ databases">
        <title>Draft genome sequence of Faecalibacterium prausnitzii M21/2.</title>
        <authorList>
            <person name="Sudarsanam P."/>
            <person name="Ley R."/>
            <person name="Guruge J."/>
            <person name="Turnbaugh P.J."/>
            <person name="Mahowald M."/>
            <person name="Liep D."/>
            <person name="Gordon J."/>
        </authorList>
    </citation>
    <scope>NUCLEOTIDE SEQUENCE [LARGE SCALE GENOMIC DNA]</scope>
    <source>
        <strain evidence="2 3">M21/2</strain>
    </source>
</reference>
<dbReference type="Gene3D" id="1.10.1060.10">
    <property type="entry name" value="Alpha-helical ferredoxin"/>
    <property type="match status" value="1"/>
</dbReference>
<dbReference type="HOGENOM" id="CLU_000422_3_3_9"/>
<dbReference type="Pfam" id="PF07992">
    <property type="entry name" value="Pyr_redox_2"/>
    <property type="match status" value="1"/>
</dbReference>
<comment type="caution">
    <text evidence="2">The sequence shown here is derived from an EMBL/GenBank/DDBJ whole genome shotgun (WGS) entry which is preliminary data.</text>
</comment>
<dbReference type="PANTHER" id="PTHR42783:SF3">
    <property type="entry name" value="GLUTAMATE SYNTHASE [NADPH] SMALL CHAIN-RELATED"/>
    <property type="match status" value="1"/>
</dbReference>
<organism evidence="2 3">
    <name type="scientific">Faecalibacterium prausnitzii M21/2</name>
    <dbReference type="NCBI Taxonomy" id="411485"/>
    <lineage>
        <taxon>Bacteria</taxon>
        <taxon>Bacillati</taxon>
        <taxon>Bacillota</taxon>
        <taxon>Clostridia</taxon>
        <taxon>Eubacteriales</taxon>
        <taxon>Oscillospiraceae</taxon>
        <taxon>Faecalibacterium</taxon>
    </lineage>
</organism>
<dbReference type="InterPro" id="IPR036188">
    <property type="entry name" value="FAD/NAD-bd_sf"/>
</dbReference>
<protein>
    <submittedName>
        <fullName evidence="2">Pyridine nucleotide-disulfide oxidoreductase</fullName>
    </submittedName>
</protein>
<dbReference type="SUPFAM" id="SSF46548">
    <property type="entry name" value="alpha-helical ferredoxin"/>
    <property type="match status" value="1"/>
</dbReference>
<dbReference type="AlphaFoldDB" id="A8SE91"/>
<dbReference type="EMBL" id="ABED02000028">
    <property type="protein sequence ID" value="EDP21135.1"/>
    <property type="molecule type" value="Genomic_DNA"/>
</dbReference>
<gene>
    <name evidence="2" type="ORF">FAEPRAM212_02463</name>
</gene>
<dbReference type="InterPro" id="IPR023753">
    <property type="entry name" value="FAD/NAD-binding_dom"/>
</dbReference>
<evidence type="ECO:0000313" key="3">
    <source>
        <dbReference type="Proteomes" id="UP000005945"/>
    </source>
</evidence>
<dbReference type="PROSITE" id="PS51379">
    <property type="entry name" value="4FE4S_FER_2"/>
    <property type="match status" value="1"/>
</dbReference>
<dbReference type="GO" id="GO:0016491">
    <property type="term" value="F:oxidoreductase activity"/>
    <property type="evidence" value="ECO:0007669"/>
    <property type="project" value="InterPro"/>
</dbReference>
<dbReference type="SUPFAM" id="SSF51971">
    <property type="entry name" value="Nucleotide-binding domain"/>
    <property type="match status" value="1"/>
</dbReference>
<accession>A8SE91</accession>
<evidence type="ECO:0000259" key="1">
    <source>
        <dbReference type="PROSITE" id="PS51379"/>
    </source>
</evidence>
<dbReference type="PRINTS" id="PR00419">
    <property type="entry name" value="ADXRDTASE"/>
</dbReference>
<dbReference type="InterPro" id="IPR009051">
    <property type="entry name" value="Helical_ferredxn"/>
</dbReference>
<feature type="domain" description="4Fe-4S ferredoxin-type" evidence="1">
    <location>
        <begin position="28"/>
        <end position="63"/>
    </location>
</feature>